<protein>
    <submittedName>
        <fullName evidence="2">Uncharacterized protein</fullName>
    </submittedName>
</protein>
<gene>
    <name evidence="2" type="ORF">BK138_30470</name>
</gene>
<dbReference type="EMBL" id="MRTP01000015">
    <property type="protein sequence ID" value="OMF48903.1"/>
    <property type="molecule type" value="Genomic_DNA"/>
</dbReference>
<evidence type="ECO:0000313" key="2">
    <source>
        <dbReference type="EMBL" id="OMF48903.1"/>
    </source>
</evidence>
<reference evidence="2 3" key="1">
    <citation type="submission" date="2016-11" db="EMBL/GenBank/DDBJ databases">
        <title>Paenibacillus species isolates.</title>
        <authorList>
            <person name="Beno S.M."/>
        </authorList>
    </citation>
    <scope>NUCLEOTIDE SEQUENCE [LARGE SCALE GENOMIC DNA]</scope>
    <source>
        <strain evidence="2 3">FSL R5-0378</strain>
    </source>
</reference>
<keyword evidence="3" id="KW-1185">Reference proteome</keyword>
<sequence>MALYMDAIKQCFKQNTSSLAKGQALISLRLVHGGQSRPERAYSFPIKSWGKGAIPLAKRLGFANQPPDLWFPSPAKFAVPNTKQPGQGQALMSDYSQASSRPKPSGTSLFLPHQEMGKGLTNVEVNGKVAPRGGGNWGGKSTCRL</sequence>
<evidence type="ECO:0000313" key="3">
    <source>
        <dbReference type="Proteomes" id="UP000187172"/>
    </source>
</evidence>
<evidence type="ECO:0000256" key="1">
    <source>
        <dbReference type="SAM" id="MobiDB-lite"/>
    </source>
</evidence>
<dbReference type="AlphaFoldDB" id="A0A1R1EAQ3"/>
<accession>A0A1R1EAQ3</accession>
<feature type="compositionally biased region" description="Polar residues" evidence="1">
    <location>
        <begin position="94"/>
        <end position="108"/>
    </location>
</feature>
<feature type="region of interest" description="Disordered" evidence="1">
    <location>
        <begin position="76"/>
        <end position="109"/>
    </location>
</feature>
<dbReference type="Proteomes" id="UP000187172">
    <property type="component" value="Unassembled WGS sequence"/>
</dbReference>
<proteinExistence type="predicted"/>
<organism evidence="2 3">
    <name type="scientific">Paenibacillus rhizosphaerae</name>
    <dbReference type="NCBI Taxonomy" id="297318"/>
    <lineage>
        <taxon>Bacteria</taxon>
        <taxon>Bacillati</taxon>
        <taxon>Bacillota</taxon>
        <taxon>Bacilli</taxon>
        <taxon>Bacillales</taxon>
        <taxon>Paenibacillaceae</taxon>
        <taxon>Paenibacillus</taxon>
    </lineage>
</organism>
<name>A0A1R1EAQ3_9BACL</name>
<comment type="caution">
    <text evidence="2">The sequence shown here is derived from an EMBL/GenBank/DDBJ whole genome shotgun (WGS) entry which is preliminary data.</text>
</comment>